<name>A0AAV7LZZ1_PLEWA</name>
<evidence type="ECO:0000313" key="3">
    <source>
        <dbReference type="Proteomes" id="UP001066276"/>
    </source>
</evidence>
<gene>
    <name evidence="2" type="ORF">NDU88_002117</name>
</gene>
<evidence type="ECO:0000256" key="1">
    <source>
        <dbReference type="SAM" id="MobiDB-lite"/>
    </source>
</evidence>
<feature type="region of interest" description="Disordered" evidence="1">
    <location>
        <begin position="1"/>
        <end position="20"/>
    </location>
</feature>
<sequence>MAAERLHRQWRGIPGRPRAPGVQLPCTQDCLGYADSATGQAAEQSAFPSPRARLGREAMLCVKGIGCALRWEAHRRQKWPFCFVEEQLRACLSGREVQSSRGGQRVDTTHVDKCRGDHSGRQLCCPVRVSAHR</sequence>
<proteinExistence type="predicted"/>
<dbReference type="AlphaFoldDB" id="A0AAV7LZZ1"/>
<reference evidence="2" key="1">
    <citation type="journal article" date="2022" name="bioRxiv">
        <title>Sequencing and chromosome-scale assembly of the giantPleurodeles waltlgenome.</title>
        <authorList>
            <person name="Brown T."/>
            <person name="Elewa A."/>
            <person name="Iarovenko S."/>
            <person name="Subramanian E."/>
            <person name="Araus A.J."/>
            <person name="Petzold A."/>
            <person name="Susuki M."/>
            <person name="Suzuki K.-i.T."/>
            <person name="Hayashi T."/>
            <person name="Toyoda A."/>
            <person name="Oliveira C."/>
            <person name="Osipova E."/>
            <person name="Leigh N.D."/>
            <person name="Simon A."/>
            <person name="Yun M.H."/>
        </authorList>
    </citation>
    <scope>NUCLEOTIDE SEQUENCE</scope>
    <source>
        <strain evidence="2">20211129_DDA</strain>
        <tissue evidence="2">Liver</tissue>
    </source>
</reference>
<dbReference type="EMBL" id="JANPWB010000014">
    <property type="protein sequence ID" value="KAJ1096987.1"/>
    <property type="molecule type" value="Genomic_DNA"/>
</dbReference>
<accession>A0AAV7LZZ1</accession>
<keyword evidence="3" id="KW-1185">Reference proteome</keyword>
<protein>
    <submittedName>
        <fullName evidence="2">Uncharacterized protein</fullName>
    </submittedName>
</protein>
<dbReference type="Proteomes" id="UP001066276">
    <property type="component" value="Chromosome 10"/>
</dbReference>
<organism evidence="2 3">
    <name type="scientific">Pleurodeles waltl</name>
    <name type="common">Iberian ribbed newt</name>
    <dbReference type="NCBI Taxonomy" id="8319"/>
    <lineage>
        <taxon>Eukaryota</taxon>
        <taxon>Metazoa</taxon>
        <taxon>Chordata</taxon>
        <taxon>Craniata</taxon>
        <taxon>Vertebrata</taxon>
        <taxon>Euteleostomi</taxon>
        <taxon>Amphibia</taxon>
        <taxon>Batrachia</taxon>
        <taxon>Caudata</taxon>
        <taxon>Salamandroidea</taxon>
        <taxon>Salamandridae</taxon>
        <taxon>Pleurodelinae</taxon>
        <taxon>Pleurodeles</taxon>
    </lineage>
</organism>
<evidence type="ECO:0000313" key="2">
    <source>
        <dbReference type="EMBL" id="KAJ1096987.1"/>
    </source>
</evidence>
<comment type="caution">
    <text evidence="2">The sequence shown here is derived from an EMBL/GenBank/DDBJ whole genome shotgun (WGS) entry which is preliminary data.</text>
</comment>